<organism evidence="2 3">
    <name type="scientific">Rhizodiscina lignyota</name>
    <dbReference type="NCBI Taxonomy" id="1504668"/>
    <lineage>
        <taxon>Eukaryota</taxon>
        <taxon>Fungi</taxon>
        <taxon>Dikarya</taxon>
        <taxon>Ascomycota</taxon>
        <taxon>Pezizomycotina</taxon>
        <taxon>Dothideomycetes</taxon>
        <taxon>Pleosporomycetidae</taxon>
        <taxon>Aulographales</taxon>
        <taxon>Rhizodiscinaceae</taxon>
        <taxon>Rhizodiscina</taxon>
    </lineage>
</organism>
<evidence type="ECO:0000313" key="3">
    <source>
        <dbReference type="Proteomes" id="UP000799772"/>
    </source>
</evidence>
<dbReference type="AlphaFoldDB" id="A0A9P4IL28"/>
<feature type="compositionally biased region" description="Gly residues" evidence="1">
    <location>
        <begin position="95"/>
        <end position="104"/>
    </location>
</feature>
<dbReference type="EMBL" id="ML978124">
    <property type="protein sequence ID" value="KAF2100427.1"/>
    <property type="molecule type" value="Genomic_DNA"/>
</dbReference>
<dbReference type="Proteomes" id="UP000799772">
    <property type="component" value="Unassembled WGS sequence"/>
</dbReference>
<protein>
    <submittedName>
        <fullName evidence="2">Uncharacterized protein</fullName>
    </submittedName>
</protein>
<gene>
    <name evidence="2" type="ORF">NA57DRAFT_54516</name>
</gene>
<feature type="compositionally biased region" description="Polar residues" evidence="1">
    <location>
        <begin position="34"/>
        <end position="51"/>
    </location>
</feature>
<dbReference type="OrthoDB" id="203279at2759"/>
<sequence length="150" mass="15432">MSSDYGSGTTGGVGFGNKTSADPENTGHEETRFGTHTNTDSYSSPTEYGSGTTSGAGFGNKTGDDGSGEYDNSDTRFGSHQNTAPYSGHREHGSGTTGGAGFGNKTGSFSQDSTIGKMMEKAGSIMNNEKMVEKGHAKREAAGFGQEDTS</sequence>
<accession>A0A9P4IL28</accession>
<name>A0A9P4IL28_9PEZI</name>
<feature type="region of interest" description="Disordered" evidence="1">
    <location>
        <begin position="1"/>
        <end position="116"/>
    </location>
</feature>
<feature type="compositionally biased region" description="Polar residues" evidence="1">
    <location>
        <begin position="75"/>
        <end position="85"/>
    </location>
</feature>
<proteinExistence type="predicted"/>
<keyword evidence="3" id="KW-1185">Reference proteome</keyword>
<comment type="caution">
    <text evidence="2">The sequence shown here is derived from an EMBL/GenBank/DDBJ whole genome shotgun (WGS) entry which is preliminary data.</text>
</comment>
<reference evidence="2" key="1">
    <citation type="journal article" date="2020" name="Stud. Mycol.">
        <title>101 Dothideomycetes genomes: a test case for predicting lifestyles and emergence of pathogens.</title>
        <authorList>
            <person name="Haridas S."/>
            <person name="Albert R."/>
            <person name="Binder M."/>
            <person name="Bloem J."/>
            <person name="Labutti K."/>
            <person name="Salamov A."/>
            <person name="Andreopoulos B."/>
            <person name="Baker S."/>
            <person name="Barry K."/>
            <person name="Bills G."/>
            <person name="Bluhm B."/>
            <person name="Cannon C."/>
            <person name="Castanera R."/>
            <person name="Culley D."/>
            <person name="Daum C."/>
            <person name="Ezra D."/>
            <person name="Gonzalez J."/>
            <person name="Henrissat B."/>
            <person name="Kuo A."/>
            <person name="Liang C."/>
            <person name="Lipzen A."/>
            <person name="Lutzoni F."/>
            <person name="Magnuson J."/>
            <person name="Mondo S."/>
            <person name="Nolan M."/>
            <person name="Ohm R."/>
            <person name="Pangilinan J."/>
            <person name="Park H.-J."/>
            <person name="Ramirez L."/>
            <person name="Alfaro M."/>
            <person name="Sun H."/>
            <person name="Tritt A."/>
            <person name="Yoshinaga Y."/>
            <person name="Zwiers L.-H."/>
            <person name="Turgeon B."/>
            <person name="Goodwin S."/>
            <person name="Spatafora J."/>
            <person name="Crous P."/>
            <person name="Grigoriev I."/>
        </authorList>
    </citation>
    <scope>NUCLEOTIDE SEQUENCE</scope>
    <source>
        <strain evidence="2">CBS 133067</strain>
    </source>
</reference>
<evidence type="ECO:0000256" key="1">
    <source>
        <dbReference type="SAM" id="MobiDB-lite"/>
    </source>
</evidence>
<evidence type="ECO:0000313" key="2">
    <source>
        <dbReference type="EMBL" id="KAF2100427.1"/>
    </source>
</evidence>